<sequence length="67" mass="7859">MKDNGVKMNDVEYICLYQDYMKMKGMHNKVTYIVARLAEKYGVSVRQVYVLVKRMERDCRMAAVGMS</sequence>
<dbReference type="EMBL" id="JBHLZF010000002">
    <property type="protein sequence ID" value="MFB9897807.1"/>
    <property type="molecule type" value="Genomic_DNA"/>
</dbReference>
<evidence type="ECO:0000313" key="1">
    <source>
        <dbReference type="EMBL" id="MFB9897807.1"/>
    </source>
</evidence>
<organism evidence="1 2">
    <name type="scientific">Hallella seregens ATCC 51272</name>
    <dbReference type="NCBI Taxonomy" id="1336250"/>
    <lineage>
        <taxon>Bacteria</taxon>
        <taxon>Pseudomonadati</taxon>
        <taxon>Bacteroidota</taxon>
        <taxon>Bacteroidia</taxon>
        <taxon>Bacteroidales</taxon>
        <taxon>Prevotellaceae</taxon>
        <taxon>Hallella</taxon>
    </lineage>
</organism>
<dbReference type="Proteomes" id="UP001589688">
    <property type="component" value="Unassembled WGS sequence"/>
</dbReference>
<evidence type="ECO:0008006" key="3">
    <source>
        <dbReference type="Google" id="ProtNLM"/>
    </source>
</evidence>
<comment type="caution">
    <text evidence="1">The sequence shown here is derived from an EMBL/GenBank/DDBJ whole genome shotgun (WGS) entry which is preliminary data.</text>
</comment>
<reference evidence="1 2" key="1">
    <citation type="submission" date="2024-09" db="EMBL/GenBank/DDBJ databases">
        <authorList>
            <person name="Sun Q."/>
            <person name="Mori K."/>
        </authorList>
    </citation>
    <scope>NUCLEOTIDE SEQUENCE [LARGE SCALE GENOMIC DNA]</scope>
    <source>
        <strain evidence="1 2">ATCC 51272</strain>
    </source>
</reference>
<keyword evidence="2" id="KW-1185">Reference proteome</keyword>
<name>A0ABV5ZKB8_9BACT</name>
<dbReference type="Gene3D" id="1.10.10.60">
    <property type="entry name" value="Homeodomain-like"/>
    <property type="match status" value="1"/>
</dbReference>
<gene>
    <name evidence="1" type="ORF">ACFFK8_08380</name>
</gene>
<evidence type="ECO:0000313" key="2">
    <source>
        <dbReference type="Proteomes" id="UP001589688"/>
    </source>
</evidence>
<dbReference type="RefSeq" id="WP_245594799.1">
    <property type="nucleotide sequence ID" value="NZ_JADU01000001.1"/>
</dbReference>
<accession>A0ABV5ZKB8</accession>
<protein>
    <recommendedName>
        <fullName evidence="3">Mor transcription activator domain-containing protein</fullName>
    </recommendedName>
</protein>
<proteinExistence type="predicted"/>